<dbReference type="RefSeq" id="WP_176785998.1">
    <property type="nucleotide sequence ID" value="NZ_FNCY01000028.1"/>
</dbReference>
<accession>A0A1G8N5J1</accession>
<dbReference type="GO" id="GO:0003677">
    <property type="term" value="F:DNA binding"/>
    <property type="evidence" value="ECO:0007669"/>
    <property type="project" value="UniProtKB-KW"/>
</dbReference>
<dbReference type="InterPro" id="IPR036390">
    <property type="entry name" value="WH_DNA-bd_sf"/>
</dbReference>
<dbReference type="SUPFAM" id="SSF53850">
    <property type="entry name" value="Periplasmic binding protein-like II"/>
    <property type="match status" value="1"/>
</dbReference>
<dbReference type="PANTHER" id="PTHR30346:SF0">
    <property type="entry name" value="HCA OPERON TRANSCRIPTIONAL ACTIVATOR HCAR"/>
    <property type="match status" value="1"/>
</dbReference>
<name>A0A1G8N5J1_9RHOO</name>
<evidence type="ECO:0000256" key="1">
    <source>
        <dbReference type="ARBA" id="ARBA00009437"/>
    </source>
</evidence>
<dbReference type="InterPro" id="IPR005119">
    <property type="entry name" value="LysR_subst-bd"/>
</dbReference>
<dbReference type="InterPro" id="IPR000847">
    <property type="entry name" value="LysR_HTH_N"/>
</dbReference>
<sequence length="293" mass="32472">MDIRQLKYFIAVAEEQHIGRAADRLHISQPPLTRQIHALESELGVLLFTRTKWGVKLTQVGEYLLDHARDIKAHVELVKEHAKHVSKGQVGQIDAGVYGSAMLNVIPQILDSFSASYPGVKVVLHTLNKGRQIDALHRGQIMIAFERYIPKSKGLKIELVCAEPLCVALNERNPLSKLPSIRMDQLRGEPIIGEVVPSVAVKQLFDRHCFEPIVAQKSEDMISAAVMVAGGFGTAVVPASLQNLQLPNVVFRPLEEGAETLIELHCAYRSDESSPLLHALLKTVREYDRMTGA</sequence>
<protein>
    <submittedName>
        <fullName evidence="6">DNA-binding transcriptional regulator, LysR family</fullName>
    </submittedName>
</protein>
<dbReference type="GO" id="GO:0032993">
    <property type="term" value="C:protein-DNA complex"/>
    <property type="evidence" value="ECO:0007669"/>
    <property type="project" value="TreeGrafter"/>
</dbReference>
<evidence type="ECO:0000259" key="5">
    <source>
        <dbReference type="PROSITE" id="PS50931"/>
    </source>
</evidence>
<comment type="similarity">
    <text evidence="1">Belongs to the LysR transcriptional regulatory family.</text>
</comment>
<dbReference type="Proteomes" id="UP000198607">
    <property type="component" value="Unassembled WGS sequence"/>
</dbReference>
<dbReference type="PROSITE" id="PS50931">
    <property type="entry name" value="HTH_LYSR"/>
    <property type="match status" value="1"/>
</dbReference>
<dbReference type="FunFam" id="1.10.10.10:FF:000001">
    <property type="entry name" value="LysR family transcriptional regulator"/>
    <property type="match status" value="1"/>
</dbReference>
<organism evidence="6 7">
    <name type="scientific">Propionivibrio dicarboxylicus</name>
    <dbReference type="NCBI Taxonomy" id="83767"/>
    <lineage>
        <taxon>Bacteria</taxon>
        <taxon>Pseudomonadati</taxon>
        <taxon>Pseudomonadota</taxon>
        <taxon>Betaproteobacteria</taxon>
        <taxon>Rhodocyclales</taxon>
        <taxon>Rhodocyclaceae</taxon>
        <taxon>Propionivibrio</taxon>
    </lineage>
</organism>
<evidence type="ECO:0000313" key="6">
    <source>
        <dbReference type="EMBL" id="SDI75438.1"/>
    </source>
</evidence>
<dbReference type="InterPro" id="IPR036388">
    <property type="entry name" value="WH-like_DNA-bd_sf"/>
</dbReference>
<dbReference type="SUPFAM" id="SSF46785">
    <property type="entry name" value="Winged helix' DNA-binding domain"/>
    <property type="match status" value="1"/>
</dbReference>
<keyword evidence="3 6" id="KW-0238">DNA-binding</keyword>
<dbReference type="PANTHER" id="PTHR30346">
    <property type="entry name" value="TRANSCRIPTIONAL DUAL REGULATOR HCAR-RELATED"/>
    <property type="match status" value="1"/>
</dbReference>
<dbReference type="AlphaFoldDB" id="A0A1G8N5J1"/>
<gene>
    <name evidence="6" type="ORF">SAMN05660652_03986</name>
</gene>
<feature type="domain" description="HTH lysR-type" evidence="5">
    <location>
        <begin position="1"/>
        <end position="58"/>
    </location>
</feature>
<keyword evidence="4" id="KW-0804">Transcription</keyword>
<keyword evidence="2" id="KW-0805">Transcription regulation</keyword>
<dbReference type="Gene3D" id="3.40.190.10">
    <property type="entry name" value="Periplasmic binding protein-like II"/>
    <property type="match status" value="2"/>
</dbReference>
<reference evidence="6 7" key="1">
    <citation type="submission" date="2016-10" db="EMBL/GenBank/DDBJ databases">
        <authorList>
            <person name="de Groot N.N."/>
        </authorList>
    </citation>
    <scope>NUCLEOTIDE SEQUENCE [LARGE SCALE GENOMIC DNA]</scope>
    <source>
        <strain evidence="6 7">DSM 5885</strain>
    </source>
</reference>
<dbReference type="Pfam" id="PF00126">
    <property type="entry name" value="HTH_1"/>
    <property type="match status" value="1"/>
</dbReference>
<evidence type="ECO:0000256" key="3">
    <source>
        <dbReference type="ARBA" id="ARBA00023125"/>
    </source>
</evidence>
<keyword evidence="7" id="KW-1185">Reference proteome</keyword>
<evidence type="ECO:0000256" key="2">
    <source>
        <dbReference type="ARBA" id="ARBA00023015"/>
    </source>
</evidence>
<dbReference type="STRING" id="83767.SAMN05660652_03986"/>
<evidence type="ECO:0000313" key="7">
    <source>
        <dbReference type="Proteomes" id="UP000198607"/>
    </source>
</evidence>
<dbReference type="Gene3D" id="1.10.10.10">
    <property type="entry name" value="Winged helix-like DNA-binding domain superfamily/Winged helix DNA-binding domain"/>
    <property type="match status" value="1"/>
</dbReference>
<dbReference type="Pfam" id="PF03466">
    <property type="entry name" value="LysR_substrate"/>
    <property type="match status" value="1"/>
</dbReference>
<dbReference type="EMBL" id="FNCY01000028">
    <property type="protein sequence ID" value="SDI75438.1"/>
    <property type="molecule type" value="Genomic_DNA"/>
</dbReference>
<dbReference type="GO" id="GO:0003700">
    <property type="term" value="F:DNA-binding transcription factor activity"/>
    <property type="evidence" value="ECO:0007669"/>
    <property type="project" value="InterPro"/>
</dbReference>
<proteinExistence type="inferred from homology"/>
<evidence type="ECO:0000256" key="4">
    <source>
        <dbReference type="ARBA" id="ARBA00023163"/>
    </source>
</evidence>
<dbReference type="PRINTS" id="PR00039">
    <property type="entry name" value="HTHLYSR"/>
</dbReference>